<keyword evidence="5 7" id="KW-0175">Coiled coil</keyword>
<name>A0A9Q0IMZ0_9TELE</name>
<dbReference type="PANTHER" id="PTHR31759">
    <property type="entry name" value="COILED-COIL DOMAIN-CONTAINING PROTEIN 167"/>
    <property type="match status" value="1"/>
</dbReference>
<dbReference type="InterPro" id="IPR028194">
    <property type="entry name" value="CC167"/>
</dbReference>
<comment type="subcellular location">
    <subcellularLocation>
        <location evidence="1">Membrane</location>
        <topology evidence="1">Single-pass membrane protein</topology>
    </subcellularLocation>
</comment>
<evidence type="ECO:0000256" key="8">
    <source>
        <dbReference type="SAM" id="Phobius"/>
    </source>
</evidence>
<dbReference type="Proteomes" id="UP001148018">
    <property type="component" value="Unassembled WGS sequence"/>
</dbReference>
<keyword evidence="3 8" id="KW-0812">Transmembrane</keyword>
<evidence type="ECO:0000256" key="7">
    <source>
        <dbReference type="SAM" id="Coils"/>
    </source>
</evidence>
<dbReference type="OrthoDB" id="6435278at2759"/>
<organism evidence="9 10">
    <name type="scientific">Muraenolepis orangiensis</name>
    <name type="common">Patagonian moray cod</name>
    <dbReference type="NCBI Taxonomy" id="630683"/>
    <lineage>
        <taxon>Eukaryota</taxon>
        <taxon>Metazoa</taxon>
        <taxon>Chordata</taxon>
        <taxon>Craniata</taxon>
        <taxon>Vertebrata</taxon>
        <taxon>Euteleostomi</taxon>
        <taxon>Actinopterygii</taxon>
        <taxon>Neopterygii</taxon>
        <taxon>Teleostei</taxon>
        <taxon>Neoteleostei</taxon>
        <taxon>Acanthomorphata</taxon>
        <taxon>Zeiogadaria</taxon>
        <taxon>Gadariae</taxon>
        <taxon>Gadiformes</taxon>
        <taxon>Muraenolepidoidei</taxon>
        <taxon>Muraenolepididae</taxon>
        <taxon>Muraenolepis</taxon>
    </lineage>
</organism>
<evidence type="ECO:0000313" key="9">
    <source>
        <dbReference type="EMBL" id="KAJ3606567.1"/>
    </source>
</evidence>
<feature type="coiled-coil region" evidence="7">
    <location>
        <begin position="18"/>
        <end position="76"/>
    </location>
</feature>
<keyword evidence="6 8" id="KW-0472">Membrane</keyword>
<evidence type="ECO:0000256" key="6">
    <source>
        <dbReference type="ARBA" id="ARBA00023136"/>
    </source>
</evidence>
<evidence type="ECO:0000256" key="5">
    <source>
        <dbReference type="ARBA" id="ARBA00023054"/>
    </source>
</evidence>
<keyword evidence="4 8" id="KW-1133">Transmembrane helix</keyword>
<feature type="transmembrane region" description="Helical" evidence="8">
    <location>
        <begin position="81"/>
        <end position="99"/>
    </location>
</feature>
<comment type="caution">
    <text evidence="9">The sequence shown here is derived from an EMBL/GenBank/DDBJ whole genome shotgun (WGS) entry which is preliminary data.</text>
</comment>
<dbReference type="GO" id="GO:0016020">
    <property type="term" value="C:membrane"/>
    <property type="evidence" value="ECO:0007669"/>
    <property type="project" value="UniProtKB-SubCell"/>
</dbReference>
<keyword evidence="10" id="KW-1185">Reference proteome</keyword>
<proteinExistence type="predicted"/>
<evidence type="ECO:0000313" key="10">
    <source>
        <dbReference type="Proteomes" id="UP001148018"/>
    </source>
</evidence>
<reference evidence="9" key="1">
    <citation type="submission" date="2022-07" db="EMBL/GenBank/DDBJ databases">
        <title>Chromosome-level genome of Muraenolepis orangiensis.</title>
        <authorList>
            <person name="Kim J."/>
        </authorList>
    </citation>
    <scope>NUCLEOTIDE SEQUENCE</scope>
    <source>
        <strain evidence="9">KU_S4_2022</strain>
        <tissue evidence="9">Muscle</tissue>
    </source>
</reference>
<dbReference type="EMBL" id="JANIIK010000042">
    <property type="protein sequence ID" value="KAJ3606567.1"/>
    <property type="molecule type" value="Genomic_DNA"/>
</dbReference>
<accession>A0A9Q0IMZ0</accession>
<dbReference type="Pfam" id="PF15188">
    <property type="entry name" value="CCDC-167"/>
    <property type="match status" value="1"/>
</dbReference>
<evidence type="ECO:0000256" key="4">
    <source>
        <dbReference type="ARBA" id="ARBA00022989"/>
    </source>
</evidence>
<evidence type="ECO:0000256" key="3">
    <source>
        <dbReference type="ARBA" id="ARBA00022692"/>
    </source>
</evidence>
<gene>
    <name evidence="9" type="ORF">NHX12_026088</name>
</gene>
<sequence>MPKSKDKKREKISVASEIDRVEERRTRFHDNIERAEFRSRRDMLSDRERQDLEDEMAIMRERVQKLDKELDTLRGENRRNMMLSVALLALSAFCYYTFIYGDEDH</sequence>
<evidence type="ECO:0000256" key="1">
    <source>
        <dbReference type="ARBA" id="ARBA00004167"/>
    </source>
</evidence>
<protein>
    <recommendedName>
        <fullName evidence="2">Coiled-coil domain-containing protein 167</fullName>
    </recommendedName>
</protein>
<evidence type="ECO:0000256" key="2">
    <source>
        <dbReference type="ARBA" id="ARBA00022350"/>
    </source>
</evidence>
<dbReference type="PANTHER" id="PTHR31759:SF1">
    <property type="entry name" value="COILED-COIL DOMAIN-CONTAINING PROTEIN 167"/>
    <property type="match status" value="1"/>
</dbReference>
<dbReference type="AlphaFoldDB" id="A0A9Q0IMZ0"/>